<reference evidence="2 3" key="1">
    <citation type="submission" date="2021-10" db="EMBL/GenBank/DDBJ databases">
        <authorList>
            <person name="Grouzdev D.S."/>
            <person name="Pantiukh K.S."/>
            <person name="Krutkina M.S."/>
        </authorList>
    </citation>
    <scope>NUCLEOTIDE SEQUENCE [LARGE SCALE GENOMIC DNA]</scope>
    <source>
        <strain evidence="2 3">Z-7514</strain>
    </source>
</reference>
<dbReference type="AlphaFoldDB" id="A0AAW4X0A7"/>
<feature type="non-terminal residue" evidence="2">
    <location>
        <position position="42"/>
    </location>
</feature>
<organism evidence="2 3">
    <name type="scientific">Halanaerobium polyolivorans</name>
    <dbReference type="NCBI Taxonomy" id="2886943"/>
    <lineage>
        <taxon>Bacteria</taxon>
        <taxon>Bacillati</taxon>
        <taxon>Bacillota</taxon>
        <taxon>Clostridia</taxon>
        <taxon>Halanaerobiales</taxon>
        <taxon>Halanaerobiaceae</taxon>
        <taxon>Halanaerobium</taxon>
    </lineage>
</organism>
<dbReference type="InterPro" id="IPR013785">
    <property type="entry name" value="Aldolase_TIM"/>
</dbReference>
<proteinExistence type="predicted"/>
<evidence type="ECO:0000256" key="1">
    <source>
        <dbReference type="ARBA" id="ARBA00001947"/>
    </source>
</evidence>
<dbReference type="SUPFAM" id="SSF51569">
    <property type="entry name" value="Aldolase"/>
    <property type="match status" value="1"/>
</dbReference>
<comment type="caution">
    <text evidence="2">The sequence shown here is derived from an EMBL/GenBank/DDBJ whole genome shotgun (WGS) entry which is preliminary data.</text>
</comment>
<name>A0AAW4X0A7_9FIRM</name>
<dbReference type="GO" id="GO:0005975">
    <property type="term" value="P:carbohydrate metabolic process"/>
    <property type="evidence" value="ECO:0007669"/>
    <property type="project" value="InterPro"/>
</dbReference>
<dbReference type="EMBL" id="JAJFAT010000010">
    <property type="protein sequence ID" value="MCC3145230.1"/>
    <property type="molecule type" value="Genomic_DNA"/>
</dbReference>
<dbReference type="Proteomes" id="UP001199296">
    <property type="component" value="Unassembled WGS sequence"/>
</dbReference>
<dbReference type="Pfam" id="PF01116">
    <property type="entry name" value="F_bP_aldolase"/>
    <property type="match status" value="1"/>
</dbReference>
<keyword evidence="3" id="KW-1185">Reference proteome</keyword>
<sequence length="42" mass="4660">MADILQDAHKRTYGVGGFNINNMEFLQGIIRGAEELNSPLIL</sequence>
<comment type="cofactor">
    <cofactor evidence="1">
        <name>Zn(2+)</name>
        <dbReference type="ChEBI" id="CHEBI:29105"/>
    </cofactor>
</comment>
<evidence type="ECO:0000313" key="3">
    <source>
        <dbReference type="Proteomes" id="UP001199296"/>
    </source>
</evidence>
<dbReference type="GO" id="GO:0008270">
    <property type="term" value="F:zinc ion binding"/>
    <property type="evidence" value="ECO:0007669"/>
    <property type="project" value="InterPro"/>
</dbReference>
<dbReference type="GO" id="GO:0016832">
    <property type="term" value="F:aldehyde-lyase activity"/>
    <property type="evidence" value="ECO:0007669"/>
    <property type="project" value="InterPro"/>
</dbReference>
<protein>
    <submittedName>
        <fullName evidence="2">Class II fructose-bisphosphate aldolase</fullName>
    </submittedName>
</protein>
<accession>A0AAW4X0A7</accession>
<dbReference type="Gene3D" id="3.20.20.70">
    <property type="entry name" value="Aldolase class I"/>
    <property type="match status" value="1"/>
</dbReference>
<gene>
    <name evidence="2" type="ORF">LJ207_07825</name>
</gene>
<evidence type="ECO:0000313" key="2">
    <source>
        <dbReference type="EMBL" id="MCC3145230.1"/>
    </source>
</evidence>
<dbReference type="InterPro" id="IPR000771">
    <property type="entry name" value="FBA_II"/>
</dbReference>